<keyword evidence="3 6" id="KW-0812">Transmembrane</keyword>
<evidence type="ECO:0000313" key="7">
    <source>
        <dbReference type="EMBL" id="MFC3154097.1"/>
    </source>
</evidence>
<dbReference type="RefSeq" id="WP_382414200.1">
    <property type="nucleotide sequence ID" value="NZ_AP031500.1"/>
</dbReference>
<feature type="transmembrane region" description="Helical" evidence="6">
    <location>
        <begin position="138"/>
        <end position="160"/>
    </location>
</feature>
<keyword evidence="4 6" id="KW-1133">Transmembrane helix</keyword>
<evidence type="ECO:0000313" key="8">
    <source>
        <dbReference type="Proteomes" id="UP001595548"/>
    </source>
</evidence>
<evidence type="ECO:0000256" key="1">
    <source>
        <dbReference type="ARBA" id="ARBA00004141"/>
    </source>
</evidence>
<dbReference type="Pfam" id="PF01554">
    <property type="entry name" value="MatE"/>
    <property type="match status" value="2"/>
</dbReference>
<comment type="caution">
    <text evidence="7">The sequence shown here is derived from an EMBL/GenBank/DDBJ whole genome shotgun (WGS) entry which is preliminary data.</text>
</comment>
<dbReference type="EMBL" id="JBHRTL010000004">
    <property type="protein sequence ID" value="MFC3154097.1"/>
    <property type="molecule type" value="Genomic_DNA"/>
</dbReference>
<proteinExistence type="inferred from homology"/>
<accession>A0ABV7HKB3</accession>
<dbReference type="Proteomes" id="UP001595548">
    <property type="component" value="Unassembled WGS sequence"/>
</dbReference>
<feature type="transmembrane region" description="Helical" evidence="6">
    <location>
        <begin position="169"/>
        <end position="190"/>
    </location>
</feature>
<sequence>MKKTATHCQPVSRRLHGIWPLVWPIMLSNLCVPLLGAVDTAILGHLDSPRYLGAVAIGASLISLLYWSFGFLRMGTTSLVSRAVGRRDQNEASQLWLRSAVLALLLAAGLLALKPWFIELGMYFMQPEPGVATLAASYSAIRVLSAPATLLNYTLIGWFIGQQDTRRPLLLVLTANGVNLLLDLVLIVGLKMNSDGAAWASVIAEYSALGIGLYLLAGKIDRASLRARWHQCLTRWREYLPLLQVNRHLFVRTACLLGVFTFFTAQGARMSTEIVAANAILLQFVLLTSHALDGFAHAAEALCGKAVGANNRAEFIRVVQGTTALALITALAISLLFWAGQSVWLALFTELPQVLAQASAQFGWVIALPLLTVWAYQLDGIFLGRGATRAMQNIMLLCTVAMFIPLWWFTQPLGNSGLWLAFCGFNLARSLAMGLVFWGQQRRLSL</sequence>
<comment type="subcellular location">
    <subcellularLocation>
        <location evidence="1">Membrane</location>
        <topology evidence="1">Multi-pass membrane protein</topology>
    </subcellularLocation>
</comment>
<dbReference type="InterPro" id="IPR044644">
    <property type="entry name" value="DinF-like"/>
</dbReference>
<feature type="transmembrane region" description="Helical" evidence="6">
    <location>
        <begin position="358"/>
        <end position="378"/>
    </location>
</feature>
<feature type="transmembrane region" description="Helical" evidence="6">
    <location>
        <begin position="390"/>
        <end position="410"/>
    </location>
</feature>
<organism evidence="7 8">
    <name type="scientific">Gilvimarinus japonicus</name>
    <dbReference type="NCBI Taxonomy" id="1796469"/>
    <lineage>
        <taxon>Bacteria</taxon>
        <taxon>Pseudomonadati</taxon>
        <taxon>Pseudomonadota</taxon>
        <taxon>Gammaproteobacteria</taxon>
        <taxon>Cellvibrionales</taxon>
        <taxon>Cellvibrionaceae</taxon>
        <taxon>Gilvimarinus</taxon>
    </lineage>
</organism>
<name>A0ABV7HKB3_9GAMM</name>
<evidence type="ECO:0000256" key="5">
    <source>
        <dbReference type="ARBA" id="ARBA00023136"/>
    </source>
</evidence>
<feature type="transmembrane region" description="Helical" evidence="6">
    <location>
        <begin position="315"/>
        <end position="338"/>
    </location>
</feature>
<feature type="transmembrane region" description="Helical" evidence="6">
    <location>
        <begin position="21"/>
        <end position="45"/>
    </location>
</feature>
<protein>
    <submittedName>
        <fullName evidence="7">MATE family efflux transporter</fullName>
    </submittedName>
</protein>
<dbReference type="PANTHER" id="PTHR42893:SF46">
    <property type="entry name" value="PROTEIN DETOXIFICATION 44, CHLOROPLASTIC"/>
    <property type="match status" value="1"/>
</dbReference>
<dbReference type="InterPro" id="IPR002528">
    <property type="entry name" value="MATE_fam"/>
</dbReference>
<keyword evidence="5 6" id="KW-0472">Membrane</keyword>
<evidence type="ECO:0000256" key="4">
    <source>
        <dbReference type="ARBA" id="ARBA00022989"/>
    </source>
</evidence>
<reference evidence="8" key="1">
    <citation type="journal article" date="2019" name="Int. J. Syst. Evol. Microbiol.">
        <title>The Global Catalogue of Microorganisms (GCM) 10K type strain sequencing project: providing services to taxonomists for standard genome sequencing and annotation.</title>
        <authorList>
            <consortium name="The Broad Institute Genomics Platform"/>
            <consortium name="The Broad Institute Genome Sequencing Center for Infectious Disease"/>
            <person name="Wu L."/>
            <person name="Ma J."/>
        </authorList>
    </citation>
    <scope>NUCLEOTIDE SEQUENCE [LARGE SCALE GENOMIC DNA]</scope>
    <source>
        <strain evidence="8">KCTC 52141</strain>
    </source>
</reference>
<feature type="transmembrane region" description="Helical" evidence="6">
    <location>
        <begin position="51"/>
        <end position="74"/>
    </location>
</feature>
<evidence type="ECO:0000256" key="2">
    <source>
        <dbReference type="ARBA" id="ARBA00010199"/>
    </source>
</evidence>
<feature type="transmembrane region" description="Helical" evidence="6">
    <location>
        <begin position="95"/>
        <end position="118"/>
    </location>
</feature>
<comment type="similarity">
    <text evidence="2">Belongs to the multi antimicrobial extrusion (MATE) (TC 2.A.66.1) family.</text>
</comment>
<keyword evidence="8" id="KW-1185">Reference proteome</keyword>
<dbReference type="PANTHER" id="PTHR42893">
    <property type="entry name" value="PROTEIN DETOXIFICATION 44, CHLOROPLASTIC-RELATED"/>
    <property type="match status" value="1"/>
</dbReference>
<dbReference type="CDD" id="cd13136">
    <property type="entry name" value="MATE_DinF_like"/>
    <property type="match status" value="1"/>
</dbReference>
<feature type="transmembrane region" description="Helical" evidence="6">
    <location>
        <begin position="416"/>
        <end position="438"/>
    </location>
</feature>
<dbReference type="NCBIfam" id="TIGR00797">
    <property type="entry name" value="matE"/>
    <property type="match status" value="1"/>
</dbReference>
<feature type="transmembrane region" description="Helical" evidence="6">
    <location>
        <begin position="196"/>
        <end position="217"/>
    </location>
</feature>
<evidence type="ECO:0000256" key="3">
    <source>
        <dbReference type="ARBA" id="ARBA00022692"/>
    </source>
</evidence>
<gene>
    <name evidence="7" type="ORF">ACFOEB_02710</name>
</gene>
<evidence type="ECO:0000256" key="6">
    <source>
        <dbReference type="SAM" id="Phobius"/>
    </source>
</evidence>